<feature type="region of interest" description="Disordered" evidence="1">
    <location>
        <begin position="1"/>
        <end position="26"/>
    </location>
</feature>
<evidence type="ECO:0000313" key="4">
    <source>
        <dbReference type="Proteomes" id="UP000267469"/>
    </source>
</evidence>
<evidence type="ECO:0000256" key="1">
    <source>
        <dbReference type="SAM" id="MobiDB-lite"/>
    </source>
</evidence>
<evidence type="ECO:0000313" key="3">
    <source>
        <dbReference type="EMBL" id="RNL77352.1"/>
    </source>
</evidence>
<proteinExistence type="predicted"/>
<keyword evidence="4" id="KW-1185">Reference proteome</keyword>
<sequence length="293" mass="29889">NAVQVTSPTDDPDPDCPDCETPPLEMKPEPSIALIKTAEYIDSNGNDMADAGDGITYTFTVTNTGNVDIDNITIDDDLTGTTDLPITPTILVPGETGVATATYTLTQEDVDNGSVSNQALATGEAPNGDPVEDTSGTSEDNDIPTDTPIIQSPSIALVKTADYIDSNGNGVSDAGDGITYIFTVTNTGNVTVSGITIDDDLTNTSGLPIVPATLAPGESGTATATYTIIQEDVDNGGVSNQALAGGTDPNGDPVEDESGTDEDNDDPTDTPLTQEPSIALVKTVTNTGSGDNG</sequence>
<feature type="domain" description="DUF7507" evidence="2">
    <location>
        <begin position="152"/>
        <end position="256"/>
    </location>
</feature>
<dbReference type="Proteomes" id="UP000267469">
    <property type="component" value="Unassembled WGS sequence"/>
</dbReference>
<feature type="non-terminal residue" evidence="3">
    <location>
        <position position="293"/>
    </location>
</feature>
<feature type="region of interest" description="Disordered" evidence="1">
    <location>
        <begin position="118"/>
        <end position="149"/>
    </location>
</feature>
<feature type="region of interest" description="Disordered" evidence="1">
    <location>
        <begin position="236"/>
        <end position="293"/>
    </location>
</feature>
<feature type="compositionally biased region" description="Polar residues" evidence="1">
    <location>
        <begin position="283"/>
        <end position="293"/>
    </location>
</feature>
<dbReference type="AlphaFoldDB" id="A0A3N0DNY3"/>
<feature type="non-terminal residue" evidence="3">
    <location>
        <position position="1"/>
    </location>
</feature>
<dbReference type="InterPro" id="IPR055354">
    <property type="entry name" value="DUF7507"/>
</dbReference>
<comment type="caution">
    <text evidence="3">The sequence shown here is derived from an EMBL/GenBank/DDBJ whole genome shotgun (WGS) entry which is preliminary data.</text>
</comment>
<dbReference type="InterPro" id="IPR047589">
    <property type="entry name" value="DUF11_rpt"/>
</dbReference>
<organism evidence="3 4">
    <name type="scientific">Sinomicrobium pectinilyticum</name>
    <dbReference type="NCBI Taxonomy" id="1084421"/>
    <lineage>
        <taxon>Bacteria</taxon>
        <taxon>Pseudomonadati</taxon>
        <taxon>Bacteroidota</taxon>
        <taxon>Flavobacteriia</taxon>
        <taxon>Flavobacteriales</taxon>
        <taxon>Flavobacteriaceae</taxon>
        <taxon>Sinomicrobium</taxon>
    </lineage>
</organism>
<accession>A0A3N0DNY3</accession>
<name>A0A3N0DNY3_SINP1</name>
<reference evidence="3 4" key="1">
    <citation type="submission" date="2018-10" db="EMBL/GenBank/DDBJ databases">
        <title>Sinomicrobium pectinilyticum sp. nov., a pectinase-producing bacterium isolated from alkaline and saline soil, and emended description of the genus Sinomicrobium.</title>
        <authorList>
            <person name="Cheng B."/>
            <person name="Li C."/>
            <person name="Lai Q."/>
            <person name="Du M."/>
            <person name="Shao Z."/>
            <person name="Xu P."/>
            <person name="Yang C."/>
        </authorList>
    </citation>
    <scope>NUCLEOTIDE SEQUENCE [LARGE SCALE GENOMIC DNA]</scope>
    <source>
        <strain evidence="3 4">5DNS001</strain>
    </source>
</reference>
<protein>
    <recommendedName>
        <fullName evidence="2">DUF7507 domain-containing protein</fullName>
    </recommendedName>
</protein>
<gene>
    <name evidence="3" type="ORF">ED312_21185</name>
</gene>
<dbReference type="InterPro" id="IPR013783">
    <property type="entry name" value="Ig-like_fold"/>
</dbReference>
<feature type="compositionally biased region" description="Acidic residues" evidence="1">
    <location>
        <begin position="253"/>
        <end position="268"/>
    </location>
</feature>
<dbReference type="EMBL" id="RJTM01000164">
    <property type="protein sequence ID" value="RNL77352.1"/>
    <property type="molecule type" value="Genomic_DNA"/>
</dbReference>
<evidence type="ECO:0000259" key="2">
    <source>
        <dbReference type="Pfam" id="PF24346"/>
    </source>
</evidence>
<dbReference type="Pfam" id="PF24346">
    <property type="entry name" value="DUF7507"/>
    <property type="match status" value="2"/>
</dbReference>
<feature type="domain" description="DUF7507" evidence="2">
    <location>
        <begin position="29"/>
        <end position="133"/>
    </location>
</feature>
<dbReference type="Gene3D" id="2.60.40.10">
    <property type="entry name" value="Immunoglobulins"/>
    <property type="match status" value="1"/>
</dbReference>
<dbReference type="NCBIfam" id="TIGR01451">
    <property type="entry name" value="B_ant_repeat"/>
    <property type="match status" value="2"/>
</dbReference>